<dbReference type="PANTHER" id="PTHR45979">
    <property type="entry name" value="PAP/OAS1 SUBSTRATE-BINDING DOMAIN SUPERFAMILY"/>
    <property type="match status" value="1"/>
</dbReference>
<organism evidence="3 4">
    <name type="scientific">Peronospora destructor</name>
    <dbReference type="NCBI Taxonomy" id="86335"/>
    <lineage>
        <taxon>Eukaryota</taxon>
        <taxon>Sar</taxon>
        <taxon>Stramenopiles</taxon>
        <taxon>Oomycota</taxon>
        <taxon>Peronosporomycetes</taxon>
        <taxon>Peronosporales</taxon>
        <taxon>Peronosporaceae</taxon>
        <taxon>Peronospora</taxon>
    </lineage>
</organism>
<keyword evidence="4" id="KW-1185">Reference proteome</keyword>
<dbReference type="SUPFAM" id="SSF81631">
    <property type="entry name" value="PAP/OAS1 substrate-binding domain"/>
    <property type="match status" value="1"/>
</dbReference>
<feature type="compositionally biased region" description="Basic residues" evidence="1">
    <location>
        <begin position="239"/>
        <end position="248"/>
    </location>
</feature>
<feature type="region of interest" description="Disordered" evidence="1">
    <location>
        <begin position="239"/>
        <end position="271"/>
    </location>
</feature>
<dbReference type="AlphaFoldDB" id="A0AAV0TBL6"/>
<dbReference type="Pfam" id="PF26180">
    <property type="entry name" value="PAP-OAS1"/>
    <property type="match status" value="1"/>
</dbReference>
<feature type="compositionally biased region" description="Low complexity" evidence="1">
    <location>
        <begin position="313"/>
        <end position="322"/>
    </location>
</feature>
<feature type="region of interest" description="Disordered" evidence="1">
    <location>
        <begin position="313"/>
        <end position="354"/>
    </location>
</feature>
<dbReference type="EMBL" id="CANTFM010000290">
    <property type="protein sequence ID" value="CAI5717086.1"/>
    <property type="molecule type" value="Genomic_DNA"/>
</dbReference>
<protein>
    <recommendedName>
        <fullName evidence="2">PAP/OAS1 substrate-binding-related domain-containing protein</fullName>
    </recommendedName>
</protein>
<accession>A0AAV0TBL6</accession>
<dbReference type="InterPro" id="IPR058921">
    <property type="entry name" value="PAP/OAS1-rel"/>
</dbReference>
<evidence type="ECO:0000256" key="1">
    <source>
        <dbReference type="SAM" id="MobiDB-lite"/>
    </source>
</evidence>
<evidence type="ECO:0000259" key="2">
    <source>
        <dbReference type="Pfam" id="PF26180"/>
    </source>
</evidence>
<name>A0AAV0TBL6_9STRA</name>
<gene>
    <name evidence="3" type="ORF">PDE001_LOCUS1621</name>
</gene>
<comment type="caution">
    <text evidence="3">The sequence shown here is derived from an EMBL/GenBank/DDBJ whole genome shotgun (WGS) entry which is preliminary data.</text>
</comment>
<reference evidence="3" key="1">
    <citation type="submission" date="2022-12" db="EMBL/GenBank/DDBJ databases">
        <authorList>
            <person name="Webb A."/>
        </authorList>
    </citation>
    <scope>NUCLEOTIDE SEQUENCE</scope>
    <source>
        <strain evidence="3">Pd1</strain>
    </source>
</reference>
<proteinExistence type="predicted"/>
<dbReference type="PANTHER" id="PTHR45979:SF30">
    <property type="entry name" value="NUCLEOTIDYLTRANSFERASE"/>
    <property type="match status" value="1"/>
</dbReference>
<evidence type="ECO:0000313" key="4">
    <source>
        <dbReference type="Proteomes" id="UP001162029"/>
    </source>
</evidence>
<evidence type="ECO:0000313" key="3">
    <source>
        <dbReference type="EMBL" id="CAI5717086.1"/>
    </source>
</evidence>
<feature type="domain" description="PAP/OAS1 substrate-binding-related" evidence="2">
    <location>
        <begin position="135"/>
        <end position="189"/>
    </location>
</feature>
<dbReference type="Proteomes" id="UP001162029">
    <property type="component" value="Unassembled WGS sequence"/>
</dbReference>
<dbReference type="InterPro" id="IPR058920">
    <property type="entry name" value="PAP-OAS1-bd-rel"/>
</dbReference>
<sequence>MAIRVGRQHLLKKSLILIKAWCTHESSPYMQAASAETGGLGLSVVSGSTPSTVMGASHGALSTYAVNTIVMALFNHSHTAGAVLLNRLATTPLNGTTSSKRDCSSAKLDAGDVKTIRDALDDQFGAFDAALKSRRGATTGLFPIRACNVVDPLDDKNNLARSVSAEGFPVVKRAFRLARDQLAAMLAPRSSHKDDDTELLDDETGNDVGMAFFVRCWQLYGRGDGWRPDLLIHPRQIRHGKAASKKNKASPQPRAASVSPVAGNDEDEDRRWESLLPSLDASAVNALLFQQQQLQQQAAAAAYHHDTMIAYQQPYYGPSPQQHGLPEGGPGQASELMTVPSGETADPQLEELLS</sequence>